<feature type="compositionally biased region" description="Basic residues" evidence="1">
    <location>
        <begin position="91"/>
        <end position="102"/>
    </location>
</feature>
<evidence type="ECO:0000313" key="3">
    <source>
        <dbReference type="Proteomes" id="UP001302126"/>
    </source>
</evidence>
<evidence type="ECO:0000256" key="1">
    <source>
        <dbReference type="SAM" id="MobiDB-lite"/>
    </source>
</evidence>
<feature type="region of interest" description="Disordered" evidence="1">
    <location>
        <begin position="87"/>
        <end position="115"/>
    </location>
</feature>
<proteinExistence type="predicted"/>
<keyword evidence="3" id="KW-1185">Reference proteome</keyword>
<comment type="caution">
    <text evidence="2">The sequence shown here is derived from an EMBL/GenBank/DDBJ whole genome shotgun (WGS) entry which is preliminary data.</text>
</comment>
<gene>
    <name evidence="2" type="ORF">QBC35DRAFT_480302</name>
</gene>
<protein>
    <submittedName>
        <fullName evidence="2">Uncharacterized protein</fullName>
    </submittedName>
</protein>
<reference evidence="2" key="2">
    <citation type="submission" date="2023-05" db="EMBL/GenBank/DDBJ databases">
        <authorList>
            <consortium name="Lawrence Berkeley National Laboratory"/>
            <person name="Steindorff A."/>
            <person name="Hensen N."/>
            <person name="Bonometti L."/>
            <person name="Westerberg I."/>
            <person name="Brannstrom I.O."/>
            <person name="Guillou S."/>
            <person name="Cros-Aarteil S."/>
            <person name="Calhoun S."/>
            <person name="Haridas S."/>
            <person name="Kuo A."/>
            <person name="Mondo S."/>
            <person name="Pangilinan J."/>
            <person name="Riley R."/>
            <person name="Labutti K."/>
            <person name="Andreopoulos B."/>
            <person name="Lipzen A."/>
            <person name="Chen C."/>
            <person name="Yanf M."/>
            <person name="Daum C."/>
            <person name="Ng V."/>
            <person name="Clum A."/>
            <person name="Ohm R."/>
            <person name="Martin F."/>
            <person name="Silar P."/>
            <person name="Natvig D."/>
            <person name="Lalanne C."/>
            <person name="Gautier V."/>
            <person name="Ament-Velasquez S.L."/>
            <person name="Kruys A."/>
            <person name="Hutchinson M.I."/>
            <person name="Powell A.J."/>
            <person name="Barry K."/>
            <person name="Miller A.N."/>
            <person name="Grigoriev I.V."/>
            <person name="Debuchy R."/>
            <person name="Gladieux P."/>
            <person name="Thoren M.H."/>
            <person name="Johannesson H."/>
        </authorList>
    </citation>
    <scope>NUCLEOTIDE SEQUENCE</scope>
    <source>
        <strain evidence="2">PSN309</strain>
    </source>
</reference>
<dbReference type="EMBL" id="MU864350">
    <property type="protein sequence ID" value="KAK4193802.1"/>
    <property type="molecule type" value="Genomic_DNA"/>
</dbReference>
<organism evidence="2 3">
    <name type="scientific">Podospora australis</name>
    <dbReference type="NCBI Taxonomy" id="1536484"/>
    <lineage>
        <taxon>Eukaryota</taxon>
        <taxon>Fungi</taxon>
        <taxon>Dikarya</taxon>
        <taxon>Ascomycota</taxon>
        <taxon>Pezizomycotina</taxon>
        <taxon>Sordariomycetes</taxon>
        <taxon>Sordariomycetidae</taxon>
        <taxon>Sordariales</taxon>
        <taxon>Podosporaceae</taxon>
        <taxon>Podospora</taxon>
    </lineage>
</organism>
<name>A0AAN6X821_9PEZI</name>
<accession>A0AAN6X821</accession>
<dbReference type="Proteomes" id="UP001302126">
    <property type="component" value="Unassembled WGS sequence"/>
</dbReference>
<reference evidence="2" key="1">
    <citation type="journal article" date="2023" name="Mol. Phylogenet. Evol.">
        <title>Genome-scale phylogeny and comparative genomics of the fungal order Sordariales.</title>
        <authorList>
            <person name="Hensen N."/>
            <person name="Bonometti L."/>
            <person name="Westerberg I."/>
            <person name="Brannstrom I.O."/>
            <person name="Guillou S."/>
            <person name="Cros-Aarteil S."/>
            <person name="Calhoun S."/>
            <person name="Haridas S."/>
            <person name="Kuo A."/>
            <person name="Mondo S."/>
            <person name="Pangilinan J."/>
            <person name="Riley R."/>
            <person name="LaButti K."/>
            <person name="Andreopoulos B."/>
            <person name="Lipzen A."/>
            <person name="Chen C."/>
            <person name="Yan M."/>
            <person name="Daum C."/>
            <person name="Ng V."/>
            <person name="Clum A."/>
            <person name="Steindorff A."/>
            <person name="Ohm R.A."/>
            <person name="Martin F."/>
            <person name="Silar P."/>
            <person name="Natvig D.O."/>
            <person name="Lalanne C."/>
            <person name="Gautier V."/>
            <person name="Ament-Velasquez S.L."/>
            <person name="Kruys A."/>
            <person name="Hutchinson M.I."/>
            <person name="Powell A.J."/>
            <person name="Barry K."/>
            <person name="Miller A.N."/>
            <person name="Grigoriev I.V."/>
            <person name="Debuchy R."/>
            <person name="Gladieux P."/>
            <person name="Hiltunen Thoren M."/>
            <person name="Johannesson H."/>
        </authorList>
    </citation>
    <scope>NUCLEOTIDE SEQUENCE</scope>
    <source>
        <strain evidence="2">PSN309</strain>
    </source>
</reference>
<dbReference type="AlphaFoldDB" id="A0AAN6X821"/>
<evidence type="ECO:0000313" key="2">
    <source>
        <dbReference type="EMBL" id="KAK4193802.1"/>
    </source>
</evidence>
<sequence>MLSTAFRTAFEAGAVAALKLRDDPSPYFGAKGSKIATAALAAAVVDTFIDKKYPNRKGGLRHTVMRQATQMAIGSLVMPAVMGKMNGGGKGKGKGGKSKISRLKGPIMGGTMKRR</sequence>